<dbReference type="GO" id="GO:0016887">
    <property type="term" value="F:ATP hydrolysis activity"/>
    <property type="evidence" value="ECO:0007669"/>
    <property type="project" value="InterPro"/>
</dbReference>
<dbReference type="PANTHER" id="PTHR30486">
    <property type="entry name" value="TWITCHING MOTILITY PROTEIN PILT"/>
    <property type="match status" value="1"/>
</dbReference>
<dbReference type="PATRIC" id="fig|768679.9.peg.1952"/>
<comment type="similarity">
    <text evidence="1">Belongs to the GSP E family.</text>
</comment>
<keyword evidence="4" id="KW-1185">Reference proteome</keyword>
<protein>
    <submittedName>
        <fullName evidence="3">TrbB Conjugal transfer protein, ATPase</fullName>
    </submittedName>
</protein>
<dbReference type="KEGG" id="ttn:TTX_1928"/>
<dbReference type="InterPro" id="IPR027417">
    <property type="entry name" value="P-loop_NTPase"/>
</dbReference>
<dbReference type="HOGENOM" id="CLU_828000_0_0_2"/>
<evidence type="ECO:0000256" key="1">
    <source>
        <dbReference type="ARBA" id="ARBA00006611"/>
    </source>
</evidence>
<reference evidence="3 4" key="1">
    <citation type="journal article" date="2011" name="PLoS ONE">
        <title>The complete genome sequence of Thermoproteus tenax: a physiologically versatile member of the Crenarchaeota.</title>
        <authorList>
            <person name="Siebers B."/>
            <person name="Zaparty M."/>
            <person name="Raddatz G."/>
            <person name="Tjaden B."/>
            <person name="Albers S.V."/>
            <person name="Bell S.D."/>
            <person name="Blombach F."/>
            <person name="Kletzin A."/>
            <person name="Kyrpides N."/>
            <person name="Lanz C."/>
            <person name="Plagens A."/>
            <person name="Rampp M."/>
            <person name="Rosinus A."/>
            <person name="von Jan M."/>
            <person name="Makarova K.S."/>
            <person name="Klenk H.P."/>
            <person name="Schuster S.C."/>
            <person name="Hensel R."/>
        </authorList>
    </citation>
    <scope>NUCLEOTIDE SEQUENCE [LARGE SCALE GENOMIC DNA]</scope>
    <source>
        <strain evidence="4">ATCC 35583 / DSM 2078 / JCM 9277 / NBRC 100435 / Kra 1</strain>
    </source>
</reference>
<dbReference type="Pfam" id="PF00437">
    <property type="entry name" value="T2SSE"/>
    <property type="match status" value="1"/>
</dbReference>
<dbReference type="AlphaFoldDB" id="G4RLU8"/>
<dbReference type="InterPro" id="IPR003593">
    <property type="entry name" value="AAA+_ATPase"/>
</dbReference>
<dbReference type="STRING" id="768679.TTX_1928"/>
<evidence type="ECO:0000313" key="4">
    <source>
        <dbReference type="Proteomes" id="UP000002654"/>
    </source>
</evidence>
<dbReference type="Proteomes" id="UP000002654">
    <property type="component" value="Chromosome"/>
</dbReference>
<dbReference type="InterPro" id="IPR050921">
    <property type="entry name" value="T4SS_GSP_E_ATPase"/>
</dbReference>
<accession>G4RLU8</accession>
<dbReference type="PaxDb" id="768679-TTX_1928"/>
<organism evidence="3 4">
    <name type="scientific">Thermoproteus tenax (strain ATCC 35583 / DSM 2078 / JCM 9277 / NBRC 100435 / Kra 1)</name>
    <dbReference type="NCBI Taxonomy" id="768679"/>
    <lineage>
        <taxon>Archaea</taxon>
        <taxon>Thermoproteota</taxon>
        <taxon>Thermoprotei</taxon>
        <taxon>Thermoproteales</taxon>
        <taxon>Thermoproteaceae</taxon>
        <taxon>Thermoproteus</taxon>
    </lineage>
</organism>
<sequence>MPRLIESESISPKELKKYKLNKIITLINRIYYLDIDHTLILRYKLLSKILRNPKAALFYTLSSINLNLLYKFFINNKIEDIVLIPNKNIIINSINGKYLSRAIASHDLVEVFLRIASAKGLKLLRDNPSFRYGLNLGPLKLRVSIDLPPIVSAPHVYTRIHRKIFTIFDLMKNDFLSENIYKKIKNNILNKRKNLIVTGPPGSGKTTLLRAIDLDLPEWWQRVYIDEADEFPDLKNYNQIKINTVDKLKHVFSSLNRNIDIFILGELQYPEHFEAFKRAQELGIQTMATMHSDTIEGAIKRLENYKIDYNNIIIIQTEKTYDKIIKRYIKQIYVR</sequence>
<feature type="domain" description="AAA+ ATPase" evidence="2">
    <location>
        <begin position="191"/>
        <end position="308"/>
    </location>
</feature>
<dbReference type="SMART" id="SM00382">
    <property type="entry name" value="AAA"/>
    <property type="match status" value="1"/>
</dbReference>
<dbReference type="PANTHER" id="PTHR30486:SF6">
    <property type="entry name" value="TYPE IV PILUS RETRACTATION ATPASE PILT"/>
    <property type="match status" value="1"/>
</dbReference>
<evidence type="ECO:0000259" key="2">
    <source>
        <dbReference type="SMART" id="SM00382"/>
    </source>
</evidence>
<dbReference type="InterPro" id="IPR001482">
    <property type="entry name" value="T2SS/T4SS_dom"/>
</dbReference>
<name>G4RLU8_THETK</name>
<dbReference type="SUPFAM" id="SSF52540">
    <property type="entry name" value="P-loop containing nucleoside triphosphate hydrolases"/>
    <property type="match status" value="1"/>
</dbReference>
<dbReference type="EMBL" id="FN869859">
    <property type="protein sequence ID" value="CCC82543.1"/>
    <property type="molecule type" value="Genomic_DNA"/>
</dbReference>
<dbReference type="eggNOG" id="arCOG05558">
    <property type="taxonomic scope" value="Archaea"/>
</dbReference>
<evidence type="ECO:0000313" key="3">
    <source>
        <dbReference type="EMBL" id="CCC82543.1"/>
    </source>
</evidence>
<proteinExistence type="inferred from homology"/>
<gene>
    <name evidence="3" type="primary">virB11</name>
    <name evidence="3" type="ordered locus">TTX_1928</name>
</gene>
<dbReference type="Gene3D" id="3.40.50.300">
    <property type="entry name" value="P-loop containing nucleotide triphosphate hydrolases"/>
    <property type="match status" value="1"/>
</dbReference>